<dbReference type="InterPro" id="IPR005031">
    <property type="entry name" value="COQ10_START"/>
</dbReference>
<dbReference type="Pfam" id="PF03364">
    <property type="entry name" value="Polyketide_cyc"/>
    <property type="match status" value="1"/>
</dbReference>
<accession>A0ABU0IM24</accession>
<keyword evidence="4" id="KW-1185">Reference proteome</keyword>
<gene>
    <name evidence="3" type="ORF">QO010_000819</name>
</gene>
<dbReference type="SUPFAM" id="SSF55961">
    <property type="entry name" value="Bet v1-like"/>
    <property type="match status" value="1"/>
</dbReference>
<dbReference type="CDD" id="cd07813">
    <property type="entry name" value="COQ10p_like"/>
    <property type="match status" value="1"/>
</dbReference>
<dbReference type="EMBL" id="JAUSVS010000001">
    <property type="protein sequence ID" value="MDQ0463071.1"/>
    <property type="molecule type" value="Genomic_DNA"/>
</dbReference>
<dbReference type="Gene3D" id="3.30.530.20">
    <property type="match status" value="1"/>
</dbReference>
<evidence type="ECO:0000313" key="4">
    <source>
        <dbReference type="Proteomes" id="UP001228905"/>
    </source>
</evidence>
<feature type="domain" description="Coenzyme Q-binding protein COQ10 START" evidence="2">
    <location>
        <begin position="9"/>
        <end position="136"/>
    </location>
</feature>
<dbReference type="Proteomes" id="UP001228905">
    <property type="component" value="Unassembled WGS sequence"/>
</dbReference>
<sequence>MRHELTRILPYRPEQLFELVGDVEQYPKFVPWISALRVWNRRETAPGITSLDAEASVGFSFLRERFSTRVVRDANTRTITVSLLSGPFRKLHNRWRFEEHPTGTAVHFEIDFEFKIRMLDRLLDANFDHAVNRLIGCFDERARALYGP</sequence>
<protein>
    <submittedName>
        <fullName evidence="3">Coenzyme Q-binding protein COQ10</fullName>
    </submittedName>
</protein>
<name>A0ABU0IM24_9CAUL</name>
<comment type="caution">
    <text evidence="3">The sequence shown here is derived from an EMBL/GenBank/DDBJ whole genome shotgun (WGS) entry which is preliminary data.</text>
</comment>
<dbReference type="PANTHER" id="PTHR12901:SF10">
    <property type="entry name" value="COENZYME Q-BINDING PROTEIN COQ10, MITOCHONDRIAL"/>
    <property type="match status" value="1"/>
</dbReference>
<evidence type="ECO:0000313" key="3">
    <source>
        <dbReference type="EMBL" id="MDQ0463071.1"/>
    </source>
</evidence>
<organism evidence="3 4">
    <name type="scientific">Caulobacter ginsengisoli</name>
    <dbReference type="NCBI Taxonomy" id="400775"/>
    <lineage>
        <taxon>Bacteria</taxon>
        <taxon>Pseudomonadati</taxon>
        <taxon>Pseudomonadota</taxon>
        <taxon>Alphaproteobacteria</taxon>
        <taxon>Caulobacterales</taxon>
        <taxon>Caulobacteraceae</taxon>
        <taxon>Caulobacter</taxon>
    </lineage>
</organism>
<evidence type="ECO:0000256" key="1">
    <source>
        <dbReference type="ARBA" id="ARBA00008918"/>
    </source>
</evidence>
<dbReference type="RefSeq" id="WP_307346326.1">
    <property type="nucleotide sequence ID" value="NZ_JAUSVS010000001.1"/>
</dbReference>
<dbReference type="InterPro" id="IPR044996">
    <property type="entry name" value="COQ10-like"/>
</dbReference>
<reference evidence="3 4" key="1">
    <citation type="submission" date="2023-07" db="EMBL/GenBank/DDBJ databases">
        <title>Genomic Encyclopedia of Type Strains, Phase IV (KMG-IV): sequencing the most valuable type-strain genomes for metagenomic binning, comparative biology and taxonomic classification.</title>
        <authorList>
            <person name="Goeker M."/>
        </authorList>
    </citation>
    <scope>NUCLEOTIDE SEQUENCE [LARGE SCALE GENOMIC DNA]</scope>
    <source>
        <strain evidence="3 4">DSM 18695</strain>
    </source>
</reference>
<dbReference type="InterPro" id="IPR023393">
    <property type="entry name" value="START-like_dom_sf"/>
</dbReference>
<dbReference type="PANTHER" id="PTHR12901">
    <property type="entry name" value="SPERM PROTEIN HOMOLOG"/>
    <property type="match status" value="1"/>
</dbReference>
<evidence type="ECO:0000259" key="2">
    <source>
        <dbReference type="Pfam" id="PF03364"/>
    </source>
</evidence>
<comment type="similarity">
    <text evidence="1">Belongs to the ribosome association toxin RatA family.</text>
</comment>
<proteinExistence type="inferred from homology"/>